<dbReference type="Proteomes" id="UP000095384">
    <property type="component" value="Unassembled WGS sequence"/>
</dbReference>
<comment type="subcellular location">
    <subcellularLocation>
        <location evidence="1">Cytoplasm</location>
    </subcellularLocation>
</comment>
<keyword evidence="4 11" id="KW-0762">Sugar transport</keyword>
<evidence type="ECO:0000313" key="11">
    <source>
        <dbReference type="EMBL" id="MCB6961188.1"/>
    </source>
</evidence>
<reference evidence="14 15" key="1">
    <citation type="submission" date="2015-09" db="EMBL/GenBank/DDBJ databases">
        <authorList>
            <consortium name="Pathogen Informatics"/>
        </authorList>
    </citation>
    <scope>NUCLEOTIDE SEQUENCE [LARGE SCALE GENOMIC DNA]</scope>
    <source>
        <strain evidence="10 14">2789STDY5608860</strain>
        <strain evidence="9 15">2789STDY5834968</strain>
    </source>
</reference>
<dbReference type="EMBL" id="VSTG01000012">
    <property type="protein sequence ID" value="TYL57278.1"/>
    <property type="molecule type" value="Genomic_DNA"/>
</dbReference>
<reference evidence="11" key="6">
    <citation type="submission" date="2021-10" db="EMBL/GenBank/DDBJ databases">
        <title>Collection of gut derived symbiotic bacterial strains cultured from healthy donors.</title>
        <authorList>
            <person name="Lin H."/>
            <person name="Littmann E."/>
            <person name="Kohout C."/>
            <person name="Pamer E.G."/>
        </authorList>
    </citation>
    <scope>NUCLEOTIDE SEQUENCE</scope>
    <source>
        <strain evidence="11">DFI.7.28A</strain>
    </source>
</reference>
<evidence type="ECO:0000313" key="12">
    <source>
        <dbReference type="EMBL" id="NSC27690.1"/>
    </source>
</evidence>
<reference evidence="12" key="5">
    <citation type="submission" date="2020-02" db="EMBL/GenBank/DDBJ databases">
        <authorList>
            <person name="Littmann E."/>
            <person name="Sorbara M."/>
        </authorList>
    </citation>
    <scope>NUCLEOTIDE SEQUENCE</scope>
    <source>
        <strain evidence="12">MSK.17.79</strain>
    </source>
</reference>
<evidence type="ECO:0000256" key="4">
    <source>
        <dbReference type="ARBA" id="ARBA00022597"/>
    </source>
</evidence>
<dbReference type="InterPro" id="IPR004720">
    <property type="entry name" value="PTS_IIB_sorbose-sp"/>
</dbReference>
<evidence type="ECO:0000256" key="6">
    <source>
        <dbReference type="ARBA" id="ARBA00022683"/>
    </source>
</evidence>
<evidence type="ECO:0000259" key="8">
    <source>
        <dbReference type="PROSITE" id="PS51101"/>
    </source>
</evidence>
<feature type="domain" description="PTS EIIB type-4" evidence="8">
    <location>
        <begin position="1"/>
        <end position="156"/>
    </location>
</feature>
<dbReference type="Proteomes" id="UP001197741">
    <property type="component" value="Unassembled WGS sequence"/>
</dbReference>
<evidence type="ECO:0000256" key="5">
    <source>
        <dbReference type="ARBA" id="ARBA00022679"/>
    </source>
</evidence>
<dbReference type="Gene3D" id="3.40.35.10">
    <property type="entry name" value="Phosphotransferase system, sorbose subfamily IIB component"/>
    <property type="match status" value="1"/>
</dbReference>
<gene>
    <name evidence="10" type="primary">sorB</name>
    <name evidence="10" type="ORF">ERS852417_02619</name>
    <name evidence="9" type="ORF">ERS852580_02207</name>
    <name evidence="13" type="ORF">FYL37_09825</name>
    <name evidence="12" type="ORF">G4319_10105</name>
    <name evidence="11" type="ORF">LIZ82_09850</name>
</gene>
<evidence type="ECO:0000256" key="7">
    <source>
        <dbReference type="ARBA" id="ARBA00022777"/>
    </source>
</evidence>
<dbReference type="Proteomes" id="UP001193670">
    <property type="component" value="Unassembled WGS sequence"/>
</dbReference>
<reference evidence="12" key="4">
    <citation type="journal article" date="2020" name="Cell Host Microbe">
        <title>Functional and Genomic Variation between Human-Derived Isolates of Lachnospiraceae Reveals Inter- and Intra-Species Diversity.</title>
        <authorList>
            <person name="Sorbara M.T."/>
            <person name="Littmann E.R."/>
            <person name="Fontana E."/>
            <person name="Moody T.U."/>
            <person name="Kohout C.E."/>
            <person name="Gjonbalaj M."/>
            <person name="Eaton V."/>
            <person name="Seok R."/>
            <person name="Leiner I.M."/>
            <person name="Pamer E.G."/>
        </authorList>
    </citation>
    <scope>NUCLEOTIDE SEQUENCE</scope>
    <source>
        <strain evidence="12">MSK.17.79</strain>
    </source>
</reference>
<dbReference type="RefSeq" id="WP_015567960.1">
    <property type="nucleotide sequence ID" value="NZ_CYXM01000010.1"/>
</dbReference>
<dbReference type="EMBL" id="JAJCJQ010000014">
    <property type="protein sequence ID" value="MCB6961188.1"/>
    <property type="molecule type" value="Genomic_DNA"/>
</dbReference>
<dbReference type="EMBL" id="CYXM01000010">
    <property type="protein sequence ID" value="CUN14730.1"/>
    <property type="molecule type" value="Genomic_DNA"/>
</dbReference>
<protein>
    <submittedName>
        <fullName evidence="11">PTS sugar transporter subunit IIB</fullName>
    </submittedName>
    <submittedName>
        <fullName evidence="10">Sorbose-specific phosphotransferase enzyme IIB component</fullName>
        <ecNumber evidence="10">2.7.1.69</ecNumber>
    </submittedName>
</protein>
<evidence type="ECO:0000256" key="2">
    <source>
        <dbReference type="ARBA" id="ARBA00022448"/>
    </source>
</evidence>
<reference evidence="13 16" key="2">
    <citation type="submission" date="2019-08" db="EMBL/GenBank/DDBJ databases">
        <authorList>
            <person name="Duncan S."/>
            <person name="Walker A."/>
        </authorList>
    </citation>
    <scope>NUCLEOTIDE SEQUENCE [LARGE SCALE GENOMIC DNA]</scope>
    <source>
        <strain evidence="13 16">L2-21</strain>
    </source>
</reference>
<keyword evidence="7" id="KW-0418">Kinase</keyword>
<accession>A0A174G893</accession>
<keyword evidence="3" id="KW-0963">Cytoplasm</keyword>
<dbReference type="GO" id="GO:0009401">
    <property type="term" value="P:phosphoenolpyruvate-dependent sugar phosphotransferase system"/>
    <property type="evidence" value="ECO:0007669"/>
    <property type="project" value="UniProtKB-KW"/>
</dbReference>
<reference evidence="13 16" key="3">
    <citation type="submission" date="2019-09" db="EMBL/GenBank/DDBJ databases">
        <title>Strain-level analysis of Eubacterium rectale using genomes from metagenomes.</title>
        <authorList>
            <person name="Karcher N."/>
            <person name="Segata N."/>
        </authorList>
    </citation>
    <scope>NUCLEOTIDE SEQUENCE [LARGE SCALE GENOMIC DNA]</scope>
    <source>
        <strain evidence="13 16">L2-21</strain>
    </source>
</reference>
<evidence type="ECO:0000313" key="10">
    <source>
        <dbReference type="EMBL" id="CUO57897.1"/>
    </source>
</evidence>
<dbReference type="EMBL" id="CYYW01000024">
    <property type="protein sequence ID" value="CUO57897.1"/>
    <property type="molecule type" value="Genomic_DNA"/>
</dbReference>
<dbReference type="SUPFAM" id="SSF52728">
    <property type="entry name" value="PTS IIb component"/>
    <property type="match status" value="1"/>
</dbReference>
<organism evidence="10 14">
    <name type="scientific">Agathobacter rectalis</name>
    <dbReference type="NCBI Taxonomy" id="39491"/>
    <lineage>
        <taxon>Bacteria</taxon>
        <taxon>Bacillati</taxon>
        <taxon>Bacillota</taxon>
        <taxon>Clostridia</taxon>
        <taxon>Lachnospirales</taxon>
        <taxon>Lachnospiraceae</taxon>
        <taxon>Agathobacter</taxon>
    </lineage>
</organism>
<dbReference type="GO" id="GO:0016301">
    <property type="term" value="F:kinase activity"/>
    <property type="evidence" value="ECO:0007669"/>
    <property type="project" value="UniProtKB-KW"/>
</dbReference>
<evidence type="ECO:0000256" key="3">
    <source>
        <dbReference type="ARBA" id="ARBA00022490"/>
    </source>
</evidence>
<dbReference type="EMBL" id="JAAILW010000018">
    <property type="protein sequence ID" value="NSC27690.1"/>
    <property type="molecule type" value="Genomic_DNA"/>
</dbReference>
<name>A0A174G893_9FIRM</name>
<dbReference type="Proteomes" id="UP000324325">
    <property type="component" value="Unassembled WGS sequence"/>
</dbReference>
<dbReference type="OrthoDB" id="9788818at2"/>
<sequence>MIVNVRVDHRLLHGQVAMAWNQVLGSDCILIANDSVPNDEIRKAGIKLAKPANTKLVIKNMDASVEALVSGVTDKYKLFIVVESIADVYKLCKETGMIDKITLGGVKSREGTRQISKAVFTTPKEEELLKELITDGVTVEIRQVPSDSVIYAKDVL</sequence>
<dbReference type="AlphaFoldDB" id="A0A174G893"/>
<evidence type="ECO:0000313" key="13">
    <source>
        <dbReference type="EMBL" id="TYL57278.1"/>
    </source>
</evidence>
<dbReference type="GO" id="GO:0005737">
    <property type="term" value="C:cytoplasm"/>
    <property type="evidence" value="ECO:0007669"/>
    <property type="project" value="UniProtKB-SubCell"/>
</dbReference>
<keyword evidence="5 10" id="KW-0808">Transferase</keyword>
<dbReference type="Proteomes" id="UP000095673">
    <property type="component" value="Unassembled WGS sequence"/>
</dbReference>
<proteinExistence type="predicted"/>
<evidence type="ECO:0000313" key="16">
    <source>
        <dbReference type="Proteomes" id="UP000324325"/>
    </source>
</evidence>
<evidence type="ECO:0000313" key="15">
    <source>
        <dbReference type="Proteomes" id="UP000095673"/>
    </source>
</evidence>
<keyword evidence="6" id="KW-0598">Phosphotransferase system</keyword>
<dbReference type="Pfam" id="PF03830">
    <property type="entry name" value="PTSIIB_sorb"/>
    <property type="match status" value="1"/>
</dbReference>
<dbReference type="EC" id="2.7.1.69" evidence="10"/>
<evidence type="ECO:0000313" key="14">
    <source>
        <dbReference type="Proteomes" id="UP000095384"/>
    </source>
</evidence>
<keyword evidence="2" id="KW-0813">Transport</keyword>
<evidence type="ECO:0000256" key="1">
    <source>
        <dbReference type="ARBA" id="ARBA00004496"/>
    </source>
</evidence>
<dbReference type="InterPro" id="IPR036667">
    <property type="entry name" value="PTS_IIB_sorbose-sp_sf"/>
</dbReference>
<dbReference type="GO" id="GO:0008982">
    <property type="term" value="F:protein-N(PI)-phosphohistidine-sugar phosphotransferase activity"/>
    <property type="evidence" value="ECO:0007669"/>
    <property type="project" value="InterPro"/>
</dbReference>
<evidence type="ECO:0000313" key="9">
    <source>
        <dbReference type="EMBL" id="CUN14730.1"/>
    </source>
</evidence>
<dbReference type="PROSITE" id="PS51101">
    <property type="entry name" value="PTS_EIIB_TYPE_4"/>
    <property type="match status" value="1"/>
</dbReference>